<evidence type="ECO:0000313" key="2">
    <source>
        <dbReference type="EMBL" id="EFQ27151.1"/>
    </source>
</evidence>
<evidence type="ECO:0000256" key="1">
    <source>
        <dbReference type="SAM" id="MobiDB-lite"/>
    </source>
</evidence>
<evidence type="ECO:0000313" key="3">
    <source>
        <dbReference type="Proteomes" id="UP000008782"/>
    </source>
</evidence>
<protein>
    <submittedName>
        <fullName evidence="2">Uncharacterized protein</fullName>
    </submittedName>
</protein>
<accession>E3Q8D9</accession>
<name>E3Q8D9_COLGM</name>
<gene>
    <name evidence="2" type="ORF">GLRG_02322</name>
</gene>
<dbReference type="RefSeq" id="XP_008091171.1">
    <property type="nucleotide sequence ID" value="XM_008092980.1"/>
</dbReference>
<dbReference type="Proteomes" id="UP000008782">
    <property type="component" value="Unassembled WGS sequence"/>
</dbReference>
<feature type="compositionally biased region" description="Basic and acidic residues" evidence="1">
    <location>
        <begin position="42"/>
        <end position="60"/>
    </location>
</feature>
<dbReference type="AlphaFoldDB" id="E3Q8D9"/>
<dbReference type="HOGENOM" id="CLU_1758663_0_0_1"/>
<proteinExistence type="predicted"/>
<feature type="region of interest" description="Disordered" evidence="1">
    <location>
        <begin position="1"/>
        <end position="26"/>
    </location>
</feature>
<dbReference type="VEuPathDB" id="FungiDB:GLRG_02322"/>
<reference evidence="3" key="1">
    <citation type="journal article" date="2012" name="Nat. Genet.">
        <title>Lifestyle transitions in plant pathogenic Colletotrichum fungi deciphered by genome and transcriptome analyses.</title>
        <authorList>
            <person name="O'Connell R.J."/>
            <person name="Thon M.R."/>
            <person name="Hacquard S."/>
            <person name="Amyotte S.G."/>
            <person name="Kleemann J."/>
            <person name="Torres M.F."/>
            <person name="Damm U."/>
            <person name="Buiate E.A."/>
            <person name="Epstein L."/>
            <person name="Alkan N."/>
            <person name="Altmueller J."/>
            <person name="Alvarado-Balderrama L."/>
            <person name="Bauser C.A."/>
            <person name="Becker C."/>
            <person name="Birren B.W."/>
            <person name="Chen Z."/>
            <person name="Choi J."/>
            <person name="Crouch J.A."/>
            <person name="Duvick J.P."/>
            <person name="Farman M.A."/>
            <person name="Gan P."/>
            <person name="Heiman D."/>
            <person name="Henrissat B."/>
            <person name="Howard R.J."/>
            <person name="Kabbage M."/>
            <person name="Koch C."/>
            <person name="Kracher B."/>
            <person name="Kubo Y."/>
            <person name="Law A.D."/>
            <person name="Lebrun M.-H."/>
            <person name="Lee Y.-H."/>
            <person name="Miyara I."/>
            <person name="Moore N."/>
            <person name="Neumann U."/>
            <person name="Nordstroem K."/>
            <person name="Panaccione D.G."/>
            <person name="Panstruga R."/>
            <person name="Place M."/>
            <person name="Proctor R.H."/>
            <person name="Prusky D."/>
            <person name="Rech G."/>
            <person name="Reinhardt R."/>
            <person name="Rollins J.A."/>
            <person name="Rounsley S."/>
            <person name="Schardl C.L."/>
            <person name="Schwartz D.C."/>
            <person name="Shenoy N."/>
            <person name="Shirasu K."/>
            <person name="Sikhakolli U.R."/>
            <person name="Stueber K."/>
            <person name="Sukno S.A."/>
            <person name="Sweigard J.A."/>
            <person name="Takano Y."/>
            <person name="Takahara H."/>
            <person name="Trail F."/>
            <person name="van der Does H.C."/>
            <person name="Voll L.M."/>
            <person name="Will I."/>
            <person name="Young S."/>
            <person name="Zeng Q."/>
            <person name="Zhang J."/>
            <person name="Zhou S."/>
            <person name="Dickman M.B."/>
            <person name="Schulze-Lefert P."/>
            <person name="Ver Loren van Themaat E."/>
            <person name="Ma L.-J."/>
            <person name="Vaillancourt L.J."/>
        </authorList>
    </citation>
    <scope>NUCLEOTIDE SEQUENCE [LARGE SCALE GENOMIC DNA]</scope>
    <source>
        <strain evidence="3">M1.001 / M2 / FGSC 10212</strain>
    </source>
</reference>
<dbReference type="EMBL" id="GG697336">
    <property type="protein sequence ID" value="EFQ27151.1"/>
    <property type="molecule type" value="Genomic_DNA"/>
</dbReference>
<feature type="region of interest" description="Disordered" evidence="1">
    <location>
        <begin position="41"/>
        <end position="72"/>
    </location>
</feature>
<sequence length="148" mass="15855">MQAVAATRTINGRPTSRPPNARSVRSPDSELLWIALSRPKPFPHEARQPDPIHRHWEPTRRPGKGYSGNDRSLLGVNVSEDDVWFAGKDGFLLIYGARGCAGAEALRSGRTQPEGAGSHYPVIAWGGPQPAGLCQASGAHPYRGIGGP</sequence>
<organism evidence="3">
    <name type="scientific">Colletotrichum graminicola (strain M1.001 / M2 / FGSC 10212)</name>
    <name type="common">Maize anthracnose fungus</name>
    <name type="synonym">Glomerella graminicola</name>
    <dbReference type="NCBI Taxonomy" id="645133"/>
    <lineage>
        <taxon>Eukaryota</taxon>
        <taxon>Fungi</taxon>
        <taxon>Dikarya</taxon>
        <taxon>Ascomycota</taxon>
        <taxon>Pezizomycotina</taxon>
        <taxon>Sordariomycetes</taxon>
        <taxon>Hypocreomycetidae</taxon>
        <taxon>Glomerellales</taxon>
        <taxon>Glomerellaceae</taxon>
        <taxon>Colletotrichum</taxon>
        <taxon>Colletotrichum graminicola species complex</taxon>
    </lineage>
</organism>
<dbReference type="GeneID" id="24407687"/>
<keyword evidence="3" id="KW-1185">Reference proteome</keyword>